<evidence type="ECO:0000259" key="2">
    <source>
        <dbReference type="Pfam" id="PF01764"/>
    </source>
</evidence>
<dbReference type="SUPFAM" id="SSF53474">
    <property type="entry name" value="alpha/beta-Hydrolases"/>
    <property type="match status" value="1"/>
</dbReference>
<protein>
    <recommendedName>
        <fullName evidence="2">Fungal lipase-type domain-containing protein</fullName>
    </recommendedName>
</protein>
<dbReference type="VEuPathDB" id="FungiDB:SDRG_01499"/>
<dbReference type="InterPro" id="IPR002921">
    <property type="entry name" value="Fungal_lipase-type"/>
</dbReference>
<dbReference type="InterPro" id="IPR029058">
    <property type="entry name" value="AB_hydrolase_fold"/>
</dbReference>
<keyword evidence="4" id="KW-1185">Reference proteome</keyword>
<gene>
    <name evidence="3" type="ORF">SDRG_01499</name>
</gene>
<feature type="transmembrane region" description="Helical" evidence="1">
    <location>
        <begin position="342"/>
        <end position="360"/>
    </location>
</feature>
<evidence type="ECO:0000313" key="3">
    <source>
        <dbReference type="EMBL" id="EQC41536.1"/>
    </source>
</evidence>
<dbReference type="GO" id="GO:0006629">
    <property type="term" value="P:lipid metabolic process"/>
    <property type="evidence" value="ECO:0007669"/>
    <property type="project" value="InterPro"/>
</dbReference>
<dbReference type="AlphaFoldDB" id="T0R3K8"/>
<name>T0R3K8_SAPDV</name>
<reference evidence="3 4" key="1">
    <citation type="submission" date="2012-04" db="EMBL/GenBank/DDBJ databases">
        <title>The Genome Sequence of Saprolegnia declina VS20.</title>
        <authorList>
            <consortium name="The Broad Institute Genome Sequencing Platform"/>
            <person name="Russ C."/>
            <person name="Nusbaum C."/>
            <person name="Tyler B."/>
            <person name="van West P."/>
            <person name="Dieguez-Uribeondo J."/>
            <person name="de Bruijn I."/>
            <person name="Tripathy S."/>
            <person name="Jiang R."/>
            <person name="Young S.K."/>
            <person name="Zeng Q."/>
            <person name="Gargeya S."/>
            <person name="Fitzgerald M."/>
            <person name="Haas B."/>
            <person name="Abouelleil A."/>
            <person name="Alvarado L."/>
            <person name="Arachchi H.M."/>
            <person name="Berlin A."/>
            <person name="Chapman S.B."/>
            <person name="Goldberg J."/>
            <person name="Griggs A."/>
            <person name="Gujja S."/>
            <person name="Hansen M."/>
            <person name="Howarth C."/>
            <person name="Imamovic A."/>
            <person name="Larimer J."/>
            <person name="McCowen C."/>
            <person name="Montmayeur A."/>
            <person name="Murphy C."/>
            <person name="Neiman D."/>
            <person name="Pearson M."/>
            <person name="Priest M."/>
            <person name="Roberts A."/>
            <person name="Saif S."/>
            <person name="Shea T."/>
            <person name="Sisk P."/>
            <person name="Sykes S."/>
            <person name="Wortman J."/>
            <person name="Nusbaum C."/>
            <person name="Birren B."/>
        </authorList>
    </citation>
    <scope>NUCLEOTIDE SEQUENCE [LARGE SCALE GENOMIC DNA]</scope>
    <source>
        <strain evidence="3 4">VS20</strain>
    </source>
</reference>
<dbReference type="RefSeq" id="XP_008605250.1">
    <property type="nucleotide sequence ID" value="XM_008607028.1"/>
</dbReference>
<dbReference type="OMA" id="MCRSFAT"/>
<dbReference type="Gene3D" id="3.40.50.1820">
    <property type="entry name" value="alpha/beta hydrolase"/>
    <property type="match status" value="1"/>
</dbReference>
<dbReference type="InParanoid" id="T0R3K8"/>
<dbReference type="Proteomes" id="UP000030762">
    <property type="component" value="Unassembled WGS sequence"/>
</dbReference>
<evidence type="ECO:0000313" key="4">
    <source>
        <dbReference type="Proteomes" id="UP000030762"/>
    </source>
</evidence>
<keyword evidence="1" id="KW-0812">Transmembrane</keyword>
<evidence type="ECO:0000256" key="1">
    <source>
        <dbReference type="SAM" id="Phobius"/>
    </source>
</evidence>
<dbReference type="GeneID" id="19942226"/>
<feature type="domain" description="Fungal lipase-type" evidence="2">
    <location>
        <begin position="196"/>
        <end position="236"/>
    </location>
</feature>
<dbReference type="OrthoDB" id="58570at2759"/>
<accession>T0R3K8</accession>
<proteinExistence type="predicted"/>
<sequence length="363" mass="39656">MALITTYVSMWTAALLDYSAQWFPAPAVPAPPAPLPNASMALDMLCMCRSFATPQSHLADQLNQTQCAGLGFANRWTVDTNMSHLSPLAPPVFVDGHELILGGTLRAMVFTSSETDEMVLAFRHQEGDGLLDSELWEAMGLFGRNFVQLSAPSMLTYGSLLDYASRYIQYLIFGTRHLLGADFVPLAIAFTTEMRRTYPHHSLHFTGYSLGGAIAQLAAIRFDMHATTFAANGILDLLHLYQLQPSGSVRTLVNYAHANDFVPKMDCQIGTLVLDPTTGGSDDPDATHKAFVYGPTAWNMLHSPLTATPGRLYSQDHGYCIDNAFAHAPGAASVLDGTLQRLTAHLVSTMLVACVAWWVVRRM</sequence>
<organism evidence="3 4">
    <name type="scientific">Saprolegnia diclina (strain VS20)</name>
    <dbReference type="NCBI Taxonomy" id="1156394"/>
    <lineage>
        <taxon>Eukaryota</taxon>
        <taxon>Sar</taxon>
        <taxon>Stramenopiles</taxon>
        <taxon>Oomycota</taxon>
        <taxon>Saprolegniomycetes</taxon>
        <taxon>Saprolegniales</taxon>
        <taxon>Saprolegniaceae</taxon>
        <taxon>Saprolegnia</taxon>
    </lineage>
</organism>
<keyword evidence="1" id="KW-1133">Transmembrane helix</keyword>
<dbReference type="EMBL" id="JH767134">
    <property type="protein sequence ID" value="EQC41536.1"/>
    <property type="molecule type" value="Genomic_DNA"/>
</dbReference>
<dbReference type="Pfam" id="PF01764">
    <property type="entry name" value="Lipase_3"/>
    <property type="match status" value="1"/>
</dbReference>
<keyword evidence="1" id="KW-0472">Membrane</keyword>